<comment type="caution">
    <text evidence="3">The sequence shown here is derived from an EMBL/GenBank/DDBJ whole genome shotgun (WGS) entry which is preliminary data.</text>
</comment>
<organism evidence="3 4">
    <name type="scientific">Vagococcus carniphilus</name>
    <dbReference type="NCBI Taxonomy" id="218144"/>
    <lineage>
        <taxon>Bacteria</taxon>
        <taxon>Bacillati</taxon>
        <taxon>Bacillota</taxon>
        <taxon>Bacilli</taxon>
        <taxon>Lactobacillales</taxon>
        <taxon>Enterococcaceae</taxon>
        <taxon>Vagococcus</taxon>
    </lineage>
</organism>
<dbReference type="OrthoDB" id="9804196at2"/>
<dbReference type="Proteomes" id="UP000288028">
    <property type="component" value="Unassembled WGS sequence"/>
</dbReference>
<keyword evidence="4" id="KW-1185">Reference proteome</keyword>
<dbReference type="Pfam" id="PF00534">
    <property type="entry name" value="Glycos_transf_1"/>
    <property type="match status" value="1"/>
</dbReference>
<feature type="domain" description="Glycosyl transferase family 1" evidence="1">
    <location>
        <begin position="183"/>
        <end position="327"/>
    </location>
</feature>
<sequence length="368" mass="43825">MWVFKMERILHCLPGNLDVGGIENFIININRYIDKTNYKFDYIVHKKDKNFYEDEVNSLGGKIYRLPNKSKNFIEYKKQFIKIVKNYNIIHIHSVYAFTFFEAYWAKKMGVKVILHSHNSSASFKRRMLHYILKNSQDRYIDLRLSCSSAATKWMFRKRSQNKTVYIRNGFDIHKYRFNKLSRDKLRQYYDIGEKDIVLGNTSRFSAQKNPLFTIDIFNKLYLNDDRYRLVLVGEGDLKKEIENKIKELKLIDVVKIIDGVKNVEDYLSMFDLFIFPSLYEGLGISLLEAQINGLNCLISQNIPEEAIILKEKIFILSNEHIEEWQKCILNINFNELRLVSLEEFEDFDVKNVVNEIEKKYFKLMLTK</sequence>
<dbReference type="SUPFAM" id="SSF53756">
    <property type="entry name" value="UDP-Glycosyltransferase/glycogen phosphorylase"/>
    <property type="match status" value="1"/>
</dbReference>
<proteinExistence type="predicted"/>
<dbReference type="InterPro" id="IPR001296">
    <property type="entry name" value="Glyco_trans_1"/>
</dbReference>
<reference evidence="3 4" key="1">
    <citation type="submission" date="2017-05" db="EMBL/GenBank/DDBJ databases">
        <title>Vagococcus spp. assemblies.</title>
        <authorList>
            <person name="Gulvik C.A."/>
        </authorList>
    </citation>
    <scope>NUCLEOTIDE SEQUENCE [LARGE SCALE GENOMIC DNA]</scope>
    <source>
        <strain evidence="3 4">SS1714</strain>
    </source>
</reference>
<dbReference type="Pfam" id="PF13439">
    <property type="entry name" value="Glyco_transf_4"/>
    <property type="match status" value="1"/>
</dbReference>
<accession>A0A430B904</accession>
<dbReference type="PANTHER" id="PTHR45947:SF3">
    <property type="entry name" value="SULFOQUINOVOSYL TRANSFERASE SQD2"/>
    <property type="match status" value="1"/>
</dbReference>
<dbReference type="EMBL" id="NGKB01000001">
    <property type="protein sequence ID" value="RSU16728.1"/>
    <property type="molecule type" value="Genomic_DNA"/>
</dbReference>
<evidence type="ECO:0000259" key="2">
    <source>
        <dbReference type="Pfam" id="PF13439"/>
    </source>
</evidence>
<feature type="domain" description="Glycosyltransferase subfamily 4-like N-terminal" evidence="2">
    <location>
        <begin position="19"/>
        <end position="174"/>
    </location>
</feature>
<evidence type="ECO:0008006" key="5">
    <source>
        <dbReference type="Google" id="ProtNLM"/>
    </source>
</evidence>
<protein>
    <recommendedName>
        <fullName evidence="5">Glycosyltransferase family 1 protein</fullName>
    </recommendedName>
</protein>
<dbReference type="InterPro" id="IPR028098">
    <property type="entry name" value="Glyco_trans_4-like_N"/>
</dbReference>
<evidence type="ECO:0000313" key="3">
    <source>
        <dbReference type="EMBL" id="RSU16728.1"/>
    </source>
</evidence>
<dbReference type="InterPro" id="IPR050194">
    <property type="entry name" value="Glycosyltransferase_grp1"/>
</dbReference>
<dbReference type="AlphaFoldDB" id="A0A430B904"/>
<gene>
    <name evidence="3" type="ORF">CBF28_00655</name>
</gene>
<dbReference type="Gene3D" id="3.40.50.2000">
    <property type="entry name" value="Glycogen Phosphorylase B"/>
    <property type="match status" value="2"/>
</dbReference>
<evidence type="ECO:0000313" key="4">
    <source>
        <dbReference type="Proteomes" id="UP000288028"/>
    </source>
</evidence>
<dbReference type="PANTHER" id="PTHR45947">
    <property type="entry name" value="SULFOQUINOVOSYL TRANSFERASE SQD2"/>
    <property type="match status" value="1"/>
</dbReference>
<name>A0A430B904_9ENTE</name>
<evidence type="ECO:0000259" key="1">
    <source>
        <dbReference type="Pfam" id="PF00534"/>
    </source>
</evidence>
<dbReference type="GO" id="GO:0016757">
    <property type="term" value="F:glycosyltransferase activity"/>
    <property type="evidence" value="ECO:0007669"/>
    <property type="project" value="InterPro"/>
</dbReference>